<dbReference type="PANTHER" id="PTHR10639">
    <property type="entry name" value="CLATHRIN LIGHT CHAIN"/>
    <property type="match status" value="1"/>
</dbReference>
<dbReference type="GO" id="GO:0030130">
    <property type="term" value="C:clathrin coat of trans-Golgi network vesicle"/>
    <property type="evidence" value="ECO:0007669"/>
    <property type="project" value="InterPro"/>
</dbReference>
<proteinExistence type="inferred from homology"/>
<dbReference type="GO" id="GO:0006886">
    <property type="term" value="P:intracellular protein transport"/>
    <property type="evidence" value="ECO:0007669"/>
    <property type="project" value="InterPro"/>
</dbReference>
<evidence type="ECO:0000256" key="5">
    <source>
        <dbReference type="ARBA" id="ARBA00023329"/>
    </source>
</evidence>
<dbReference type="GO" id="GO:0032050">
    <property type="term" value="F:clathrin heavy chain binding"/>
    <property type="evidence" value="ECO:0007669"/>
    <property type="project" value="TreeGrafter"/>
</dbReference>
<comment type="caution">
    <text evidence="8">The sequence shown here is derived from an EMBL/GenBank/DDBJ whole genome shotgun (WGS) entry which is preliminary data.</text>
</comment>
<comment type="similarity">
    <text evidence="2 6">Belongs to the clathrin light chain family.</text>
</comment>
<organism evidence="8 9">
    <name type="scientific">Ambispora leptoticha</name>
    <dbReference type="NCBI Taxonomy" id="144679"/>
    <lineage>
        <taxon>Eukaryota</taxon>
        <taxon>Fungi</taxon>
        <taxon>Fungi incertae sedis</taxon>
        <taxon>Mucoromycota</taxon>
        <taxon>Glomeromycotina</taxon>
        <taxon>Glomeromycetes</taxon>
        <taxon>Archaeosporales</taxon>
        <taxon>Ambisporaceae</taxon>
        <taxon>Ambispora</taxon>
    </lineage>
</organism>
<evidence type="ECO:0000313" key="8">
    <source>
        <dbReference type="EMBL" id="CAG8484308.1"/>
    </source>
</evidence>
<evidence type="ECO:0000256" key="7">
    <source>
        <dbReference type="SAM" id="Coils"/>
    </source>
</evidence>
<dbReference type="GO" id="GO:0030132">
    <property type="term" value="C:clathrin coat of coated pit"/>
    <property type="evidence" value="ECO:0007669"/>
    <property type="project" value="InterPro"/>
</dbReference>
<keyword evidence="9" id="KW-1185">Reference proteome</keyword>
<keyword evidence="4 6" id="KW-0168">Coated pit</keyword>
<dbReference type="InterPro" id="IPR000996">
    <property type="entry name" value="Clathrin_L-chain"/>
</dbReference>
<sequence>MEDFPALEGFTTSSNLNLSSDPTADFLAREQATLGEDAALFNAPLSNNSSTVATELEGFPEIPTVASISSATLPVTTSFTATTPDYSAFHSEFPPVELATTNISTIQPSFDGLSQVTDEEEQENEVLREWRERQRELIAERDEASEQKKKETIKQAHDEIDKFYSEYNEKKAIAQQHNRNQEELFIQERDDITSGTSWERICKILSLVNAQSKSTNKHEKDVSRFKELLLDLKKDEKAPGAGGY</sequence>
<dbReference type="PANTHER" id="PTHR10639:SF7">
    <property type="entry name" value="CLATHRIN LIGHT CHAIN"/>
    <property type="match status" value="1"/>
</dbReference>
<dbReference type="PROSITE" id="PS00581">
    <property type="entry name" value="CLATHRIN_LIGHT_CHN_2"/>
    <property type="match status" value="1"/>
</dbReference>
<accession>A0A9N8WH79</accession>
<comment type="function">
    <text evidence="6">Clathrin is the major protein of the polyhedral coat of coated pits and vesicles.</text>
</comment>
<dbReference type="GO" id="GO:0072583">
    <property type="term" value="P:clathrin-dependent endocytosis"/>
    <property type="evidence" value="ECO:0007669"/>
    <property type="project" value="TreeGrafter"/>
</dbReference>
<keyword evidence="5 6" id="KW-0968">Cytoplasmic vesicle</keyword>
<name>A0A9N8WH79_9GLOM</name>
<protein>
    <recommendedName>
        <fullName evidence="6">Clathrin light chain</fullName>
    </recommendedName>
</protein>
<dbReference type="Pfam" id="PF01086">
    <property type="entry name" value="Clathrin_lg_ch"/>
    <property type="match status" value="1"/>
</dbReference>
<dbReference type="AlphaFoldDB" id="A0A9N8WH79"/>
<keyword evidence="7" id="KW-0175">Coiled coil</keyword>
<dbReference type="Proteomes" id="UP000789508">
    <property type="component" value="Unassembled WGS sequence"/>
</dbReference>
<dbReference type="OrthoDB" id="5512at2759"/>
<evidence type="ECO:0000313" key="9">
    <source>
        <dbReference type="Proteomes" id="UP000789508"/>
    </source>
</evidence>
<gene>
    <name evidence="8" type="ORF">ALEPTO_LOCUS2653</name>
</gene>
<evidence type="ECO:0000256" key="4">
    <source>
        <dbReference type="ARBA" id="ARBA00023176"/>
    </source>
</evidence>
<evidence type="ECO:0000256" key="1">
    <source>
        <dbReference type="ARBA" id="ARBA00004180"/>
    </source>
</evidence>
<reference evidence="8" key="1">
    <citation type="submission" date="2021-06" db="EMBL/GenBank/DDBJ databases">
        <authorList>
            <person name="Kallberg Y."/>
            <person name="Tangrot J."/>
            <person name="Rosling A."/>
        </authorList>
    </citation>
    <scope>NUCLEOTIDE SEQUENCE</scope>
    <source>
        <strain evidence="8">FL130A</strain>
    </source>
</reference>
<dbReference type="GO" id="GO:0005198">
    <property type="term" value="F:structural molecule activity"/>
    <property type="evidence" value="ECO:0007669"/>
    <property type="project" value="InterPro"/>
</dbReference>
<evidence type="ECO:0000256" key="2">
    <source>
        <dbReference type="ARBA" id="ARBA00005263"/>
    </source>
</evidence>
<evidence type="ECO:0000256" key="6">
    <source>
        <dbReference type="RuleBase" id="RU363137"/>
    </source>
</evidence>
<evidence type="ECO:0000256" key="3">
    <source>
        <dbReference type="ARBA" id="ARBA00023136"/>
    </source>
</evidence>
<feature type="coiled-coil region" evidence="7">
    <location>
        <begin position="113"/>
        <end position="184"/>
    </location>
</feature>
<keyword evidence="3 6" id="KW-0472">Membrane</keyword>
<dbReference type="EMBL" id="CAJVPS010000410">
    <property type="protein sequence ID" value="CAG8484308.1"/>
    <property type="molecule type" value="Genomic_DNA"/>
</dbReference>
<comment type="subcellular location">
    <subcellularLocation>
        <location evidence="1 6">Cytoplasmic vesicle membrane</location>
        <topology evidence="1 6">Peripheral membrane protein</topology>
        <orientation evidence="1 6">Cytoplasmic side</orientation>
    </subcellularLocation>
    <subcellularLocation>
        <location evidence="6">Membrane</location>
        <location evidence="6">Coated pit</location>
        <topology evidence="6">Peripheral membrane protein</topology>
        <orientation evidence="6">Cytoplasmic side</orientation>
    </subcellularLocation>
    <text evidence="6">Cytoplasmic face of coated pits and vesicles.</text>
</comment>